<protein>
    <submittedName>
        <fullName evidence="1">Uncharacterized protein</fullName>
    </submittedName>
</protein>
<evidence type="ECO:0000313" key="1">
    <source>
        <dbReference type="EMBL" id="OIQ63403.1"/>
    </source>
</evidence>
<dbReference type="AlphaFoldDB" id="A0A1J5PDV0"/>
<accession>A0A1J5PDV0</accession>
<reference evidence="1" key="1">
    <citation type="submission" date="2016-10" db="EMBL/GenBank/DDBJ databases">
        <title>Sequence of Gallionella enrichment culture.</title>
        <authorList>
            <person name="Poehlein A."/>
            <person name="Muehling M."/>
            <person name="Daniel R."/>
        </authorList>
    </citation>
    <scope>NUCLEOTIDE SEQUENCE</scope>
</reference>
<name>A0A1J5PDV0_9ZZZZ</name>
<comment type="caution">
    <text evidence="1">The sequence shown here is derived from an EMBL/GenBank/DDBJ whole genome shotgun (WGS) entry which is preliminary data.</text>
</comment>
<sequence length="88" mass="9662">MNFRPESSSLDEARAYWFTKVSVASSMEALVSFRSGGMILVCRGDGYSNAFMPVRIGSSTPPVRPKQWKVGRGLNITQSGSRSMWAAI</sequence>
<gene>
    <name evidence="1" type="ORF">GALL_550560</name>
</gene>
<dbReference type="EMBL" id="MLJW01009038">
    <property type="protein sequence ID" value="OIQ63403.1"/>
    <property type="molecule type" value="Genomic_DNA"/>
</dbReference>
<proteinExistence type="predicted"/>
<organism evidence="1">
    <name type="scientific">mine drainage metagenome</name>
    <dbReference type="NCBI Taxonomy" id="410659"/>
    <lineage>
        <taxon>unclassified sequences</taxon>
        <taxon>metagenomes</taxon>
        <taxon>ecological metagenomes</taxon>
    </lineage>
</organism>